<dbReference type="EMBL" id="CP096659">
    <property type="protein sequence ID" value="UPV73193.1"/>
    <property type="molecule type" value="Genomic_DNA"/>
</dbReference>
<protein>
    <submittedName>
        <fullName evidence="1">Uncharacterized protein</fullName>
    </submittedName>
</protein>
<sequence length="57" mass="6182">MHDTTDWPRGWTARERALTVAEDVDGPSTVETIALAAEVEVAVVEDVAEETEADLGR</sequence>
<gene>
    <name evidence="1" type="ORF">M0R89_11605</name>
</gene>
<proteinExistence type="predicted"/>
<name>A0A8U0HR21_9EURY</name>
<dbReference type="AlphaFoldDB" id="A0A8U0HR21"/>
<organism evidence="1 2">
    <name type="scientific">Halorussus limi</name>
    <dbReference type="NCBI Taxonomy" id="2938695"/>
    <lineage>
        <taxon>Archaea</taxon>
        <taxon>Methanobacteriati</taxon>
        <taxon>Methanobacteriota</taxon>
        <taxon>Stenosarchaea group</taxon>
        <taxon>Halobacteria</taxon>
        <taxon>Halobacteriales</taxon>
        <taxon>Haladaptataceae</taxon>
        <taxon>Halorussus</taxon>
    </lineage>
</organism>
<evidence type="ECO:0000313" key="2">
    <source>
        <dbReference type="Proteomes" id="UP000830729"/>
    </source>
</evidence>
<dbReference type="Proteomes" id="UP000830729">
    <property type="component" value="Chromosome"/>
</dbReference>
<reference evidence="1 2" key="1">
    <citation type="submission" date="2022-04" db="EMBL/GenBank/DDBJ databases">
        <title>Diverse halophilic archaea isolated from saline environments.</title>
        <authorList>
            <person name="Cui H.-L."/>
        </authorList>
    </citation>
    <scope>NUCLEOTIDE SEQUENCE [LARGE SCALE GENOMIC DNA]</scope>
    <source>
        <strain evidence="1 2">XZYJT49</strain>
    </source>
</reference>
<dbReference type="GeneID" id="72185854"/>
<evidence type="ECO:0000313" key="1">
    <source>
        <dbReference type="EMBL" id="UPV73193.1"/>
    </source>
</evidence>
<dbReference type="RefSeq" id="WP_248649249.1">
    <property type="nucleotide sequence ID" value="NZ_CP096659.1"/>
</dbReference>
<dbReference type="KEGG" id="halx:M0R89_11605"/>
<accession>A0A8U0HR21</accession>
<keyword evidence="2" id="KW-1185">Reference proteome</keyword>